<dbReference type="Proteomes" id="UP000290289">
    <property type="component" value="Chromosome 7"/>
</dbReference>
<dbReference type="GO" id="GO:0016787">
    <property type="term" value="F:hydrolase activity"/>
    <property type="evidence" value="ECO:0007669"/>
    <property type="project" value="InterPro"/>
</dbReference>
<feature type="region of interest" description="Disordered" evidence="2">
    <location>
        <begin position="1"/>
        <end position="37"/>
    </location>
</feature>
<evidence type="ECO:0000256" key="2">
    <source>
        <dbReference type="SAM" id="MobiDB-lite"/>
    </source>
</evidence>
<organism evidence="4 5">
    <name type="scientific">Malus domestica</name>
    <name type="common">Apple</name>
    <name type="synonym">Pyrus malus</name>
    <dbReference type="NCBI Taxonomy" id="3750"/>
    <lineage>
        <taxon>Eukaryota</taxon>
        <taxon>Viridiplantae</taxon>
        <taxon>Streptophyta</taxon>
        <taxon>Embryophyta</taxon>
        <taxon>Tracheophyta</taxon>
        <taxon>Spermatophyta</taxon>
        <taxon>Magnoliopsida</taxon>
        <taxon>eudicotyledons</taxon>
        <taxon>Gunneridae</taxon>
        <taxon>Pentapetalae</taxon>
        <taxon>rosids</taxon>
        <taxon>fabids</taxon>
        <taxon>Rosales</taxon>
        <taxon>Rosaceae</taxon>
        <taxon>Amygdaloideae</taxon>
        <taxon>Maleae</taxon>
        <taxon>Malus</taxon>
    </lineage>
</organism>
<feature type="compositionally biased region" description="Polar residues" evidence="2">
    <location>
        <begin position="1"/>
        <end position="10"/>
    </location>
</feature>
<protein>
    <recommendedName>
        <fullName evidence="3">Alpha/beta hydrolase fold-3 domain-containing protein</fullName>
    </recommendedName>
</protein>
<dbReference type="SMR" id="A0A498JNR5"/>
<dbReference type="STRING" id="3750.A0A498JNR5"/>
<evidence type="ECO:0000256" key="1">
    <source>
        <dbReference type="ARBA" id="ARBA00010515"/>
    </source>
</evidence>
<dbReference type="InterPro" id="IPR029058">
    <property type="entry name" value="AB_hydrolase_fold"/>
</dbReference>
<gene>
    <name evidence="4" type="ORF">DVH24_024655</name>
</gene>
<feature type="domain" description="Alpha/beta hydrolase fold-3" evidence="3">
    <location>
        <begin position="68"/>
        <end position="211"/>
    </location>
</feature>
<keyword evidence="5" id="KW-1185">Reference proteome</keyword>
<dbReference type="AlphaFoldDB" id="A0A498JNR5"/>
<accession>A0A498JNR5</accession>
<name>A0A498JNR5_MALDO</name>
<comment type="caution">
    <text evidence="4">The sequence shown here is derived from an EMBL/GenBank/DDBJ whole genome shotgun (WGS) entry which is preliminary data.</text>
</comment>
<dbReference type="Pfam" id="PF07859">
    <property type="entry name" value="Abhydrolase_3"/>
    <property type="match status" value="1"/>
</dbReference>
<evidence type="ECO:0000313" key="5">
    <source>
        <dbReference type="Proteomes" id="UP000290289"/>
    </source>
</evidence>
<dbReference type="PANTHER" id="PTHR23024">
    <property type="entry name" value="ARYLACETAMIDE DEACETYLASE"/>
    <property type="match status" value="1"/>
</dbReference>
<dbReference type="InterPro" id="IPR013094">
    <property type="entry name" value="AB_hydrolase_3"/>
</dbReference>
<evidence type="ECO:0000313" key="4">
    <source>
        <dbReference type="EMBL" id="RXH94971.1"/>
    </source>
</evidence>
<dbReference type="Gene3D" id="3.40.50.1820">
    <property type="entry name" value="alpha/beta hydrolase"/>
    <property type="match status" value="1"/>
</dbReference>
<dbReference type="SUPFAM" id="SSF53474">
    <property type="entry name" value="alpha/beta-Hydrolases"/>
    <property type="match status" value="1"/>
</dbReference>
<comment type="similarity">
    <text evidence="1">Belongs to the 'GDXG' lipolytic enzyme family.</text>
</comment>
<dbReference type="EMBL" id="RDQH01000333">
    <property type="protein sequence ID" value="RXH94971.1"/>
    <property type="molecule type" value="Genomic_DNA"/>
</dbReference>
<proteinExistence type="inferred from homology"/>
<reference evidence="4 5" key="1">
    <citation type="submission" date="2018-10" db="EMBL/GenBank/DDBJ databases">
        <title>A high-quality apple genome assembly.</title>
        <authorList>
            <person name="Hu J."/>
        </authorList>
    </citation>
    <scope>NUCLEOTIDE SEQUENCE [LARGE SCALE GENOMIC DNA]</scope>
    <source>
        <strain evidence="5">cv. HFTH1</strain>
        <tissue evidence="4">Young leaf</tissue>
    </source>
</reference>
<dbReference type="InterPro" id="IPR050466">
    <property type="entry name" value="Carboxylest/Gibb_receptor"/>
</dbReference>
<sequence>MSGIVSNPDGTYTRRIQFPTVPAEPNPNSPTTRVLSKDVPVNPETRTTARLFLPREALDLPTSKLPLVFYYHGGAFIYLSAASSSIHDFCSDMALQLRALVVSLEYRLAPEHRLPAAYDDAVHALHWIASTREEWVTEFTDLSSCFLMGTSAGGNLAYHAGLRACEDIGDRLQPLRIKGLILHHPFFGGSDRTGSELAIADDPILSLPGCDGGGVWRCPSAQTVTMCTAIQRWEKNLKIVTLEFGRWVGGSWLRVVSETL</sequence>
<evidence type="ECO:0000259" key="3">
    <source>
        <dbReference type="Pfam" id="PF07859"/>
    </source>
</evidence>
<dbReference type="PANTHER" id="PTHR23024:SF546">
    <property type="entry name" value="CARBOXYLESTERASE 120-RELATED"/>
    <property type="match status" value="1"/>
</dbReference>